<dbReference type="CDD" id="cd04785">
    <property type="entry name" value="HTH_CadR-PbrR-like"/>
    <property type="match status" value="1"/>
</dbReference>
<proteinExistence type="predicted"/>
<dbReference type="SMART" id="SM00422">
    <property type="entry name" value="HTH_MERR"/>
    <property type="match status" value="1"/>
</dbReference>
<gene>
    <name evidence="5" type="ORF">H4O21_19025</name>
</gene>
<dbReference type="Proteomes" id="UP000565262">
    <property type="component" value="Unassembled WGS sequence"/>
</dbReference>
<name>A0A839ITC0_9GAMM</name>
<reference evidence="5 6" key="1">
    <citation type="submission" date="2020-08" db="EMBL/GenBank/DDBJ databases">
        <title>Oceanospirillum sp. nov. isolated from marine sediment.</title>
        <authorList>
            <person name="Ji X."/>
        </authorList>
    </citation>
    <scope>NUCLEOTIDE SEQUENCE [LARGE SCALE GENOMIC DNA]</scope>
    <source>
        <strain evidence="5 6">D5</strain>
    </source>
</reference>
<keyword evidence="2" id="KW-0238">DNA-binding</keyword>
<evidence type="ECO:0000313" key="6">
    <source>
        <dbReference type="Proteomes" id="UP000565262"/>
    </source>
</evidence>
<dbReference type="GO" id="GO:0003677">
    <property type="term" value="F:DNA binding"/>
    <property type="evidence" value="ECO:0007669"/>
    <property type="project" value="UniProtKB-KW"/>
</dbReference>
<dbReference type="PROSITE" id="PS50937">
    <property type="entry name" value="HTH_MERR_2"/>
    <property type="match status" value="1"/>
</dbReference>
<keyword evidence="3" id="KW-0804">Transcription</keyword>
<evidence type="ECO:0000259" key="4">
    <source>
        <dbReference type="PROSITE" id="PS50937"/>
    </source>
</evidence>
<comment type="caution">
    <text evidence="5">The sequence shown here is derived from an EMBL/GenBank/DDBJ whole genome shotgun (WGS) entry which is preliminary data.</text>
</comment>
<dbReference type="Gene3D" id="1.10.1660.10">
    <property type="match status" value="1"/>
</dbReference>
<keyword evidence="6" id="KW-1185">Reference proteome</keyword>
<dbReference type="PANTHER" id="PTHR30204">
    <property type="entry name" value="REDOX-CYCLING DRUG-SENSING TRANSCRIPTIONAL ACTIVATOR SOXR"/>
    <property type="match status" value="1"/>
</dbReference>
<protein>
    <submittedName>
        <fullName evidence="5">Helix-turn-helix domain-containing protein</fullName>
    </submittedName>
</protein>
<dbReference type="GO" id="GO:0003700">
    <property type="term" value="F:DNA-binding transcription factor activity"/>
    <property type="evidence" value="ECO:0007669"/>
    <property type="project" value="InterPro"/>
</dbReference>
<dbReference type="InterPro" id="IPR000551">
    <property type="entry name" value="MerR-type_HTH_dom"/>
</dbReference>
<evidence type="ECO:0000256" key="2">
    <source>
        <dbReference type="ARBA" id="ARBA00023125"/>
    </source>
</evidence>
<dbReference type="InterPro" id="IPR047057">
    <property type="entry name" value="MerR_fam"/>
</dbReference>
<accession>A0A839ITC0</accession>
<dbReference type="Pfam" id="PF13411">
    <property type="entry name" value="MerR_1"/>
    <property type="match status" value="1"/>
</dbReference>
<organism evidence="5 6">
    <name type="scientific">Oceanospirillum sediminis</name>
    <dbReference type="NCBI Taxonomy" id="2760088"/>
    <lineage>
        <taxon>Bacteria</taxon>
        <taxon>Pseudomonadati</taxon>
        <taxon>Pseudomonadota</taxon>
        <taxon>Gammaproteobacteria</taxon>
        <taxon>Oceanospirillales</taxon>
        <taxon>Oceanospirillaceae</taxon>
        <taxon>Oceanospirillum</taxon>
    </lineage>
</organism>
<evidence type="ECO:0000313" key="5">
    <source>
        <dbReference type="EMBL" id="MBB1488703.1"/>
    </source>
</evidence>
<feature type="domain" description="HTH merR-type" evidence="4">
    <location>
        <begin position="1"/>
        <end position="73"/>
    </location>
</feature>
<evidence type="ECO:0000256" key="3">
    <source>
        <dbReference type="ARBA" id="ARBA00023163"/>
    </source>
</evidence>
<dbReference type="PANTHER" id="PTHR30204:SF94">
    <property type="entry name" value="HEAVY METAL-DEPENDENT TRANSCRIPTIONAL REGULATOR HI_0293-RELATED"/>
    <property type="match status" value="1"/>
</dbReference>
<dbReference type="PRINTS" id="PR00040">
    <property type="entry name" value="HTHMERR"/>
</dbReference>
<sequence length="143" mass="16932">MAQFYSIGQLSKLTECKVPTIRWYEEKGLMPEAFRTEGNQRRYTERHLNILRFIRHSRALGFDLPAIEKLLRLNSGNYRDHIEADSIAREHLRDIRHKIRRLQAMEAELSEMVQGCHYEENHQCQILEVLSNHALCSGEHHHD</sequence>
<dbReference type="InterPro" id="IPR009061">
    <property type="entry name" value="DNA-bd_dom_put_sf"/>
</dbReference>
<dbReference type="PROSITE" id="PS00552">
    <property type="entry name" value="HTH_MERR_1"/>
    <property type="match status" value="1"/>
</dbReference>
<evidence type="ECO:0000256" key="1">
    <source>
        <dbReference type="ARBA" id="ARBA00023015"/>
    </source>
</evidence>
<dbReference type="SUPFAM" id="SSF46955">
    <property type="entry name" value="Putative DNA-binding domain"/>
    <property type="match status" value="1"/>
</dbReference>
<dbReference type="EMBL" id="JACJFM010000033">
    <property type="protein sequence ID" value="MBB1488703.1"/>
    <property type="molecule type" value="Genomic_DNA"/>
</dbReference>
<keyword evidence="1" id="KW-0805">Transcription regulation</keyword>
<dbReference type="AlphaFoldDB" id="A0A839ITC0"/>
<dbReference type="RefSeq" id="WP_182810473.1">
    <property type="nucleotide sequence ID" value="NZ_JACJFM010000033.1"/>
</dbReference>